<dbReference type="PANTHER" id="PTHR30411">
    <property type="entry name" value="CYTOPLASMIC PROTEIN"/>
    <property type="match status" value="1"/>
</dbReference>
<gene>
    <name evidence="1" type="ORF">BGZ95_000173</name>
</gene>
<evidence type="ECO:0000313" key="2">
    <source>
        <dbReference type="Proteomes" id="UP001194580"/>
    </source>
</evidence>
<dbReference type="AlphaFoldDB" id="A0AAD4DAD0"/>
<accession>A0AAD4DAD0</accession>
<dbReference type="InterPro" id="IPR036754">
    <property type="entry name" value="YbaK/aa-tRNA-synt-asso_dom_sf"/>
</dbReference>
<name>A0AAD4DAD0_9FUNG</name>
<evidence type="ECO:0000313" key="1">
    <source>
        <dbReference type="EMBL" id="KAG0271959.1"/>
    </source>
</evidence>
<proteinExistence type="predicted"/>
<keyword evidence="2" id="KW-1185">Reference proteome</keyword>
<dbReference type="GO" id="GO:0002161">
    <property type="term" value="F:aminoacyl-tRNA deacylase activity"/>
    <property type="evidence" value="ECO:0007669"/>
    <property type="project" value="InterPro"/>
</dbReference>
<sequence>MPEPTVTTVATDAVPATEVVAATAVIAKPGQLMADASPEPTMTMDDFITKAKTDGMPLNMPETTLQASGIYKDAQTRLPSHTRFFHVASDYYSWPYSQRARVMGCPSTFHLCKTLVFENTKFKQDPSKAVDEDRYWCVIVQYEGAVNITKLEKAVREKTGATRKATHLRIAPAEKSLELTGFETGGVCAV</sequence>
<dbReference type="PANTHER" id="PTHR30411:SF4">
    <property type="entry name" value="YBAK_AMINOACYL-TRNA SYNTHETASE-ASSOCIATED DOMAIN-CONTAINING PROTEIN"/>
    <property type="match status" value="1"/>
</dbReference>
<dbReference type="Proteomes" id="UP001194580">
    <property type="component" value="Unassembled WGS sequence"/>
</dbReference>
<dbReference type="CDD" id="cd04332">
    <property type="entry name" value="YbaK_like"/>
    <property type="match status" value="1"/>
</dbReference>
<organism evidence="1 2">
    <name type="scientific">Linnemannia exigua</name>
    <dbReference type="NCBI Taxonomy" id="604196"/>
    <lineage>
        <taxon>Eukaryota</taxon>
        <taxon>Fungi</taxon>
        <taxon>Fungi incertae sedis</taxon>
        <taxon>Mucoromycota</taxon>
        <taxon>Mortierellomycotina</taxon>
        <taxon>Mortierellomycetes</taxon>
        <taxon>Mortierellales</taxon>
        <taxon>Mortierellaceae</taxon>
        <taxon>Linnemannia</taxon>
    </lineage>
</organism>
<feature type="non-terminal residue" evidence="1">
    <location>
        <position position="190"/>
    </location>
</feature>
<protein>
    <submittedName>
        <fullName evidence="1">Uncharacterized protein</fullName>
    </submittedName>
</protein>
<dbReference type="SUPFAM" id="SSF55826">
    <property type="entry name" value="YbaK/ProRS associated domain"/>
    <property type="match status" value="1"/>
</dbReference>
<comment type="caution">
    <text evidence="1">The sequence shown here is derived from an EMBL/GenBank/DDBJ whole genome shotgun (WGS) entry which is preliminary data.</text>
</comment>
<dbReference type="Gene3D" id="3.90.960.10">
    <property type="entry name" value="YbaK/aminoacyl-tRNA synthetase-associated domain"/>
    <property type="match status" value="1"/>
</dbReference>
<dbReference type="EMBL" id="JAAAIL010001023">
    <property type="protein sequence ID" value="KAG0271959.1"/>
    <property type="molecule type" value="Genomic_DNA"/>
</dbReference>
<reference evidence="1" key="1">
    <citation type="journal article" date="2020" name="Fungal Divers.">
        <title>Resolving the Mortierellaceae phylogeny through synthesis of multi-gene phylogenetics and phylogenomics.</title>
        <authorList>
            <person name="Vandepol N."/>
            <person name="Liber J."/>
            <person name="Desiro A."/>
            <person name="Na H."/>
            <person name="Kennedy M."/>
            <person name="Barry K."/>
            <person name="Grigoriev I.V."/>
            <person name="Miller A.N."/>
            <person name="O'Donnell K."/>
            <person name="Stajich J.E."/>
            <person name="Bonito G."/>
        </authorList>
    </citation>
    <scope>NUCLEOTIDE SEQUENCE</scope>
    <source>
        <strain evidence="1">NRRL 28262</strain>
    </source>
</reference>